<sequence length="164" mass="17825">MPRDSFKVDRGHAGKAKAPTAEIAAKLILLIRIGTKQCDRNEKIILIVADEVDDRHKLLARTLPQASSELLDKDDGRLGWPEHDYLVEDGDVYAFIENINGKHILQVVAAIGGQCIQDFGPSLVIILPAQGACPVAQDVELIGQLLGLINPTAENQSSPVLFLQ</sequence>
<dbReference type="EMBL" id="VSSQ01060884">
    <property type="protein sequence ID" value="MPN14278.1"/>
    <property type="molecule type" value="Genomic_DNA"/>
</dbReference>
<gene>
    <name evidence="1" type="ORF">SDC9_161604</name>
</gene>
<evidence type="ECO:0000313" key="1">
    <source>
        <dbReference type="EMBL" id="MPN14278.1"/>
    </source>
</evidence>
<protein>
    <submittedName>
        <fullName evidence="1">Uncharacterized protein</fullName>
    </submittedName>
</protein>
<proteinExistence type="predicted"/>
<organism evidence="1">
    <name type="scientific">bioreactor metagenome</name>
    <dbReference type="NCBI Taxonomy" id="1076179"/>
    <lineage>
        <taxon>unclassified sequences</taxon>
        <taxon>metagenomes</taxon>
        <taxon>ecological metagenomes</taxon>
    </lineage>
</organism>
<comment type="caution">
    <text evidence="1">The sequence shown here is derived from an EMBL/GenBank/DDBJ whole genome shotgun (WGS) entry which is preliminary data.</text>
</comment>
<name>A0A645FIQ1_9ZZZZ</name>
<reference evidence="1" key="1">
    <citation type="submission" date="2019-08" db="EMBL/GenBank/DDBJ databases">
        <authorList>
            <person name="Kucharzyk K."/>
            <person name="Murdoch R.W."/>
            <person name="Higgins S."/>
            <person name="Loffler F."/>
        </authorList>
    </citation>
    <scope>NUCLEOTIDE SEQUENCE</scope>
</reference>
<dbReference type="AlphaFoldDB" id="A0A645FIQ1"/>
<accession>A0A645FIQ1</accession>